<dbReference type="InterPro" id="IPR020616">
    <property type="entry name" value="Thiolase_N"/>
</dbReference>
<evidence type="ECO:0000313" key="6">
    <source>
        <dbReference type="Proteomes" id="UP000255106"/>
    </source>
</evidence>
<feature type="domain" description="Thiolase N-terminal" evidence="4">
    <location>
        <begin position="4"/>
        <end position="91"/>
    </location>
</feature>
<name>A0A377M4N1_ENTCL</name>
<accession>A0A377M4N1</accession>
<dbReference type="SUPFAM" id="SSF53901">
    <property type="entry name" value="Thiolase-like"/>
    <property type="match status" value="1"/>
</dbReference>
<reference evidence="5 6" key="1">
    <citation type="submission" date="2018-06" db="EMBL/GenBank/DDBJ databases">
        <authorList>
            <consortium name="Pathogen Informatics"/>
            <person name="Doyle S."/>
        </authorList>
    </citation>
    <scope>NUCLEOTIDE SEQUENCE [LARGE SCALE GENOMIC DNA]</scope>
    <source>
        <strain evidence="5 6">NCTC10005</strain>
    </source>
</reference>
<dbReference type="EMBL" id="UGJB01000004">
    <property type="protein sequence ID" value="STQ12470.1"/>
    <property type="molecule type" value="Genomic_DNA"/>
</dbReference>
<dbReference type="PANTHER" id="PTHR18919:SF107">
    <property type="entry name" value="ACETYL-COA ACETYLTRANSFERASE, CYTOSOLIC"/>
    <property type="match status" value="1"/>
</dbReference>
<evidence type="ECO:0000259" key="4">
    <source>
        <dbReference type="Pfam" id="PF00108"/>
    </source>
</evidence>
<comment type="similarity">
    <text evidence="1">Belongs to the thiolase-like superfamily. Thiolase family.</text>
</comment>
<organism evidence="5 6">
    <name type="scientific">Enterobacter cloacae</name>
    <dbReference type="NCBI Taxonomy" id="550"/>
    <lineage>
        <taxon>Bacteria</taxon>
        <taxon>Pseudomonadati</taxon>
        <taxon>Pseudomonadota</taxon>
        <taxon>Gammaproteobacteria</taxon>
        <taxon>Enterobacterales</taxon>
        <taxon>Enterobacteriaceae</taxon>
        <taxon>Enterobacter</taxon>
        <taxon>Enterobacter cloacae complex</taxon>
    </lineage>
</organism>
<evidence type="ECO:0000256" key="1">
    <source>
        <dbReference type="ARBA" id="ARBA00010982"/>
    </source>
</evidence>
<dbReference type="Proteomes" id="UP000255106">
    <property type="component" value="Unassembled WGS sequence"/>
</dbReference>
<proteinExistence type="inferred from homology"/>
<dbReference type="AlphaFoldDB" id="A0A377M4N1"/>
<evidence type="ECO:0000256" key="3">
    <source>
        <dbReference type="ARBA" id="ARBA00023315"/>
    </source>
</evidence>
<dbReference type="InterPro" id="IPR016039">
    <property type="entry name" value="Thiolase-like"/>
</dbReference>
<keyword evidence="2 5" id="KW-0808">Transferase</keyword>
<evidence type="ECO:0000313" key="5">
    <source>
        <dbReference type="EMBL" id="STQ12470.1"/>
    </source>
</evidence>
<keyword evidence="3 5" id="KW-0012">Acyltransferase</keyword>
<dbReference type="EC" id="2.3.1.9" evidence="5"/>
<gene>
    <name evidence="5" type="primary">thlA_3</name>
    <name evidence="5" type="ORF">NCTC10005_05260</name>
</gene>
<dbReference type="PANTHER" id="PTHR18919">
    <property type="entry name" value="ACETYL-COA C-ACYLTRANSFERASE"/>
    <property type="match status" value="1"/>
</dbReference>
<evidence type="ECO:0000256" key="2">
    <source>
        <dbReference type="ARBA" id="ARBA00022679"/>
    </source>
</evidence>
<sequence>MKNVMIVGATRTPIGSFRGSLSPLSAVELGAVAVRRLLEESSLSAGDTDELIFGQVLTAGCGQNPARQTAIAAGLPVSTPATTVNLVCGAG</sequence>
<dbReference type="GO" id="GO:0044281">
    <property type="term" value="P:small molecule metabolic process"/>
    <property type="evidence" value="ECO:0007669"/>
    <property type="project" value="UniProtKB-ARBA"/>
</dbReference>
<dbReference type="Pfam" id="PF00108">
    <property type="entry name" value="Thiolase_N"/>
    <property type="match status" value="1"/>
</dbReference>
<protein>
    <submittedName>
        <fullName evidence="5">Acetyl-CoA acetyltransferase</fullName>
        <ecNumber evidence="5">2.3.1.9</ecNumber>
    </submittedName>
</protein>
<dbReference type="Gene3D" id="3.40.47.10">
    <property type="match status" value="1"/>
</dbReference>
<dbReference type="GO" id="GO:0003985">
    <property type="term" value="F:acetyl-CoA C-acetyltransferase activity"/>
    <property type="evidence" value="ECO:0007669"/>
    <property type="project" value="UniProtKB-EC"/>
</dbReference>